<dbReference type="GO" id="GO:0005886">
    <property type="term" value="C:plasma membrane"/>
    <property type="evidence" value="ECO:0007669"/>
    <property type="project" value="UniProtKB-SubCell"/>
</dbReference>
<keyword evidence="5 12" id="KW-0067">ATP-binding</keyword>
<accession>A0A562T8T1</accession>
<dbReference type="SUPFAM" id="SSF52540">
    <property type="entry name" value="P-loop containing nucleoside triphosphate hydrolases"/>
    <property type="match status" value="1"/>
</dbReference>
<organism evidence="12 13">
    <name type="scientific">Roseibium hamelinense</name>
    <dbReference type="NCBI Taxonomy" id="150831"/>
    <lineage>
        <taxon>Bacteria</taxon>
        <taxon>Pseudomonadati</taxon>
        <taxon>Pseudomonadota</taxon>
        <taxon>Alphaproteobacteria</taxon>
        <taxon>Hyphomicrobiales</taxon>
        <taxon>Stappiaceae</taxon>
        <taxon>Roseibium</taxon>
    </lineage>
</organism>
<gene>
    <name evidence="12" type="ORF">JM93_01890</name>
</gene>
<dbReference type="Pfam" id="PF00005">
    <property type="entry name" value="ABC_tran"/>
    <property type="match status" value="1"/>
</dbReference>
<dbReference type="GO" id="GO:0016887">
    <property type="term" value="F:ATP hydrolysis activity"/>
    <property type="evidence" value="ECO:0007669"/>
    <property type="project" value="InterPro"/>
</dbReference>
<dbReference type="Gene3D" id="3.40.50.300">
    <property type="entry name" value="P-loop containing nucleotide triphosphate hydrolases"/>
    <property type="match status" value="1"/>
</dbReference>
<dbReference type="InterPro" id="IPR011527">
    <property type="entry name" value="ABC1_TM_dom"/>
</dbReference>
<keyword evidence="4" id="KW-0547">Nucleotide-binding</keyword>
<dbReference type="EMBL" id="VLLF01000003">
    <property type="protein sequence ID" value="TWI89684.1"/>
    <property type="molecule type" value="Genomic_DNA"/>
</dbReference>
<dbReference type="InterPro" id="IPR036640">
    <property type="entry name" value="ABC1_TM_sf"/>
</dbReference>
<evidence type="ECO:0000256" key="1">
    <source>
        <dbReference type="ARBA" id="ARBA00004651"/>
    </source>
</evidence>
<dbReference type="OrthoDB" id="9808328at2"/>
<comment type="subcellular location">
    <subcellularLocation>
        <location evidence="1">Cell membrane</location>
        <topology evidence="1">Multi-pass membrane protein</topology>
    </subcellularLocation>
</comment>
<dbReference type="AlphaFoldDB" id="A0A562T8T1"/>
<sequence>MTDNTYPSGGSQSADDTSEVSEPKPTASGKSPKSKQTVVSADEGSTLSTLINLWPYIWPIGRPDLKKRVLLAVVALVIAKFITVLSPYFFAWASDALTGETEGLPAFLVAPIMLVLAYNAARVMAVGFNQLRDALFARVGQHAVRQLAHITFRHLHRLSLRFHLARRTGGLSRVIERGVKGIESIVRFTILNGIPTILEFAIMAVVITFQFGVSYLGIVSFMIVAYVWFTIKASNWRIGIRREMNESDTDANSKAIDSLLNFETVKYFGNENMESDRFDVSMAKYERAATRTWTSLAWLNLGQSVILGLGMAACMVLSARAVMAGEQTIGDFVLINALLMQISIPLNFIGFLYREVRQGLADIESMFDLLGVPAEIQDKPDAKPLKAVDGNIRFENVKFHYDPERPILKGVDFEVPAGKSVAIVGPSGAGKSTISRLLFRFYDVTGGAVRIDGQDVRDVTQDSVRHAIGMVPQDTVLFNDTIEYNIRYGRPDASAEEVREAAQMAQIHDFIERLPQGYKTEVGERGLKLSGGEKQRVAIARTILKAPPILILDEATSALDTHTEQEIQAALDQVSKNRTTLVIAHRLSTVVNANQIIVLEAGEIAERGTHSELLEADGLYASMWARQREADEAEERLRAAVEHDDKGFVVRGARADEGYS</sequence>
<evidence type="ECO:0000256" key="8">
    <source>
        <dbReference type="SAM" id="MobiDB-lite"/>
    </source>
</evidence>
<keyword evidence="3 9" id="KW-0812">Transmembrane</keyword>
<dbReference type="InterPro" id="IPR027417">
    <property type="entry name" value="P-loop_NTPase"/>
</dbReference>
<feature type="compositionally biased region" description="Polar residues" evidence="8">
    <location>
        <begin position="1"/>
        <end position="15"/>
    </location>
</feature>
<feature type="domain" description="ABC transporter" evidence="10">
    <location>
        <begin position="392"/>
        <end position="626"/>
    </location>
</feature>
<feature type="transmembrane region" description="Helical" evidence="9">
    <location>
        <begin position="69"/>
        <end position="91"/>
    </location>
</feature>
<comment type="similarity">
    <text evidence="2">Belongs to the ABC transporter superfamily.</text>
</comment>
<feature type="region of interest" description="Disordered" evidence="8">
    <location>
        <begin position="1"/>
        <end position="40"/>
    </location>
</feature>
<evidence type="ECO:0000256" key="6">
    <source>
        <dbReference type="ARBA" id="ARBA00022989"/>
    </source>
</evidence>
<evidence type="ECO:0000256" key="4">
    <source>
        <dbReference type="ARBA" id="ARBA00022741"/>
    </source>
</evidence>
<feature type="transmembrane region" description="Helical" evidence="9">
    <location>
        <begin position="297"/>
        <end position="320"/>
    </location>
</feature>
<feature type="compositionally biased region" description="Polar residues" evidence="8">
    <location>
        <begin position="28"/>
        <end position="40"/>
    </location>
</feature>
<feature type="transmembrane region" description="Helical" evidence="9">
    <location>
        <begin position="103"/>
        <end position="121"/>
    </location>
</feature>
<dbReference type="CDD" id="cd03253">
    <property type="entry name" value="ABCC_ATM1_transporter"/>
    <property type="match status" value="1"/>
</dbReference>
<keyword evidence="7 9" id="KW-0472">Membrane</keyword>
<feature type="transmembrane region" description="Helical" evidence="9">
    <location>
        <begin position="213"/>
        <end position="231"/>
    </location>
</feature>
<comment type="caution">
    <text evidence="12">The sequence shown here is derived from an EMBL/GenBank/DDBJ whole genome shotgun (WGS) entry which is preliminary data.</text>
</comment>
<proteinExistence type="inferred from homology"/>
<dbReference type="InterPro" id="IPR003439">
    <property type="entry name" value="ABC_transporter-like_ATP-bd"/>
</dbReference>
<name>A0A562T8T1_9HYPH</name>
<dbReference type="PROSITE" id="PS00211">
    <property type="entry name" value="ABC_TRANSPORTER_1"/>
    <property type="match status" value="1"/>
</dbReference>
<keyword evidence="6 9" id="KW-1133">Transmembrane helix</keyword>
<evidence type="ECO:0000259" key="11">
    <source>
        <dbReference type="PROSITE" id="PS50929"/>
    </source>
</evidence>
<dbReference type="GO" id="GO:0005524">
    <property type="term" value="F:ATP binding"/>
    <property type="evidence" value="ECO:0007669"/>
    <property type="project" value="UniProtKB-KW"/>
</dbReference>
<evidence type="ECO:0000256" key="3">
    <source>
        <dbReference type="ARBA" id="ARBA00022692"/>
    </source>
</evidence>
<feature type="transmembrane region" description="Helical" evidence="9">
    <location>
        <begin position="185"/>
        <end position="207"/>
    </location>
</feature>
<evidence type="ECO:0000256" key="7">
    <source>
        <dbReference type="ARBA" id="ARBA00023136"/>
    </source>
</evidence>
<keyword evidence="13" id="KW-1185">Reference proteome</keyword>
<dbReference type="SMART" id="SM00382">
    <property type="entry name" value="AAA"/>
    <property type="match status" value="1"/>
</dbReference>
<evidence type="ECO:0000256" key="5">
    <source>
        <dbReference type="ARBA" id="ARBA00022840"/>
    </source>
</evidence>
<dbReference type="Proteomes" id="UP000320593">
    <property type="component" value="Unassembled WGS sequence"/>
</dbReference>
<dbReference type="PROSITE" id="PS50929">
    <property type="entry name" value="ABC_TM1F"/>
    <property type="match status" value="1"/>
</dbReference>
<reference evidence="12 13" key="1">
    <citation type="submission" date="2019-07" db="EMBL/GenBank/DDBJ databases">
        <title>Genomic Encyclopedia of Archaeal and Bacterial Type Strains, Phase II (KMG-II): from individual species to whole genera.</title>
        <authorList>
            <person name="Goeker M."/>
        </authorList>
    </citation>
    <scope>NUCLEOTIDE SEQUENCE [LARGE SCALE GENOMIC DNA]</scope>
    <source>
        <strain evidence="12 13">ATCC BAA-252</strain>
    </source>
</reference>
<dbReference type="GO" id="GO:0140359">
    <property type="term" value="F:ABC-type transporter activity"/>
    <property type="evidence" value="ECO:0007669"/>
    <property type="project" value="InterPro"/>
</dbReference>
<dbReference type="PROSITE" id="PS50893">
    <property type="entry name" value="ABC_TRANSPORTER_2"/>
    <property type="match status" value="1"/>
</dbReference>
<dbReference type="SUPFAM" id="SSF90123">
    <property type="entry name" value="ABC transporter transmembrane region"/>
    <property type="match status" value="1"/>
</dbReference>
<evidence type="ECO:0000256" key="9">
    <source>
        <dbReference type="SAM" id="Phobius"/>
    </source>
</evidence>
<feature type="domain" description="ABC transmembrane type-1" evidence="11">
    <location>
        <begin position="70"/>
        <end position="358"/>
    </location>
</feature>
<evidence type="ECO:0000313" key="12">
    <source>
        <dbReference type="EMBL" id="TWI89684.1"/>
    </source>
</evidence>
<dbReference type="Gene3D" id="1.20.1560.10">
    <property type="entry name" value="ABC transporter type 1, transmembrane domain"/>
    <property type="match status" value="1"/>
</dbReference>
<dbReference type="InterPro" id="IPR039421">
    <property type="entry name" value="Type_1_exporter"/>
</dbReference>
<dbReference type="FunFam" id="3.40.50.300:FF:003468">
    <property type="entry name" value="ABC transporter"/>
    <property type="match status" value="1"/>
</dbReference>
<evidence type="ECO:0000256" key="2">
    <source>
        <dbReference type="ARBA" id="ARBA00005417"/>
    </source>
</evidence>
<dbReference type="PANTHER" id="PTHR24221">
    <property type="entry name" value="ATP-BINDING CASSETTE SUB-FAMILY B"/>
    <property type="match status" value="1"/>
</dbReference>
<dbReference type="Pfam" id="PF00664">
    <property type="entry name" value="ABC_membrane"/>
    <property type="match status" value="1"/>
</dbReference>
<dbReference type="CDD" id="cd18582">
    <property type="entry name" value="ABC_6TM_ATM1_ABCB7"/>
    <property type="match status" value="1"/>
</dbReference>
<evidence type="ECO:0000313" key="13">
    <source>
        <dbReference type="Proteomes" id="UP000320593"/>
    </source>
</evidence>
<dbReference type="PANTHER" id="PTHR24221:SF654">
    <property type="entry name" value="ATP-BINDING CASSETTE SUB-FAMILY B MEMBER 6"/>
    <property type="match status" value="1"/>
</dbReference>
<dbReference type="InterPro" id="IPR017871">
    <property type="entry name" value="ABC_transporter-like_CS"/>
</dbReference>
<evidence type="ECO:0000259" key="10">
    <source>
        <dbReference type="PROSITE" id="PS50893"/>
    </source>
</evidence>
<feature type="transmembrane region" description="Helical" evidence="9">
    <location>
        <begin position="332"/>
        <end position="353"/>
    </location>
</feature>
<dbReference type="InterPro" id="IPR003593">
    <property type="entry name" value="AAA+_ATPase"/>
</dbReference>
<protein>
    <submittedName>
        <fullName evidence="12">ATP-binding cassette subfamily B protein</fullName>
    </submittedName>
</protein>